<keyword evidence="3" id="KW-0808">Transferase</keyword>
<gene>
    <name evidence="10" type="ORF">GCM10025883_25160</name>
</gene>
<evidence type="ECO:0000256" key="6">
    <source>
        <dbReference type="ARBA" id="ARBA00037368"/>
    </source>
</evidence>
<comment type="catalytic activity">
    <reaction evidence="5">
        <text>(5R)-5-hydroxy-L-lysine + GTP = (5R)-5-phosphooxy-L-lysine + GDP + H(+)</text>
        <dbReference type="Rhea" id="RHEA:19049"/>
        <dbReference type="ChEBI" id="CHEBI:15378"/>
        <dbReference type="ChEBI" id="CHEBI:37565"/>
        <dbReference type="ChEBI" id="CHEBI:57882"/>
        <dbReference type="ChEBI" id="CHEBI:58189"/>
        <dbReference type="ChEBI" id="CHEBI:58357"/>
        <dbReference type="EC" id="2.7.1.81"/>
    </reaction>
</comment>
<evidence type="ECO:0000259" key="9">
    <source>
        <dbReference type="Pfam" id="PF01636"/>
    </source>
</evidence>
<keyword evidence="2" id="KW-0963">Cytoplasm</keyword>
<proteinExistence type="predicted"/>
<evidence type="ECO:0000256" key="5">
    <source>
        <dbReference type="ARBA" id="ARBA00036820"/>
    </source>
</evidence>
<sequence>MVDRVDGDLMSEEAPRLSEVRRIELLRGSWGLAADVLKALPSERDLNVMVDDAYVLKVTNPAEPDAIVEMEVAAMAHVAEADPDLPVPRTVPDRAGELLHEITDDTGRRCLVRLITIVPGEMSEGLPIDEDLAEQVGRVTARMSQALAGFFHPAAGDAASTGIRARWVPSPSGAGPPGT</sequence>
<name>A0ABQ6ITT2_9MICO</name>
<evidence type="ECO:0000256" key="1">
    <source>
        <dbReference type="ARBA" id="ARBA00004496"/>
    </source>
</evidence>
<organism evidence="10 11">
    <name type="scientific">Mobilicoccus caccae</name>
    <dbReference type="NCBI Taxonomy" id="1859295"/>
    <lineage>
        <taxon>Bacteria</taxon>
        <taxon>Bacillati</taxon>
        <taxon>Actinomycetota</taxon>
        <taxon>Actinomycetes</taxon>
        <taxon>Micrococcales</taxon>
        <taxon>Dermatophilaceae</taxon>
        <taxon>Mobilicoccus</taxon>
    </lineage>
</organism>
<dbReference type="PANTHER" id="PTHR21064">
    <property type="entry name" value="AMINOGLYCOSIDE PHOSPHOTRANSFERASE DOMAIN-CONTAINING PROTEIN-RELATED"/>
    <property type="match status" value="1"/>
</dbReference>
<evidence type="ECO:0000256" key="2">
    <source>
        <dbReference type="ARBA" id="ARBA00022490"/>
    </source>
</evidence>
<dbReference type="InterPro" id="IPR050249">
    <property type="entry name" value="Pseudomonas-type_ThrB"/>
</dbReference>
<evidence type="ECO:0000313" key="10">
    <source>
        <dbReference type="EMBL" id="GMA40471.1"/>
    </source>
</evidence>
<dbReference type="InterPro" id="IPR002575">
    <property type="entry name" value="Aminoglycoside_PTrfase"/>
</dbReference>
<dbReference type="Pfam" id="PF01636">
    <property type="entry name" value="APH"/>
    <property type="match status" value="1"/>
</dbReference>
<accession>A0ABQ6ITT2</accession>
<comment type="subcellular location">
    <subcellularLocation>
        <location evidence="1">Cytoplasm</location>
    </subcellularLocation>
</comment>
<dbReference type="SUPFAM" id="SSF56112">
    <property type="entry name" value="Protein kinase-like (PK-like)"/>
    <property type="match status" value="1"/>
</dbReference>
<evidence type="ECO:0000256" key="4">
    <source>
        <dbReference type="ARBA" id="ARBA00022777"/>
    </source>
</evidence>
<evidence type="ECO:0000256" key="3">
    <source>
        <dbReference type="ARBA" id="ARBA00022679"/>
    </source>
</evidence>
<protein>
    <recommendedName>
        <fullName evidence="8">Hydroxylysine kinase</fullName>
        <ecNumber evidence="7">2.7.1.81</ecNumber>
    </recommendedName>
</protein>
<dbReference type="PANTHER" id="PTHR21064:SF1">
    <property type="entry name" value="HYDROXYLYSINE KINASE"/>
    <property type="match status" value="1"/>
</dbReference>
<comment type="caution">
    <text evidence="10">The sequence shown here is derived from an EMBL/GenBank/DDBJ whole genome shotgun (WGS) entry which is preliminary data.</text>
</comment>
<dbReference type="EMBL" id="BSUO01000001">
    <property type="protein sequence ID" value="GMA40471.1"/>
    <property type="molecule type" value="Genomic_DNA"/>
</dbReference>
<dbReference type="Proteomes" id="UP001157126">
    <property type="component" value="Unassembled WGS sequence"/>
</dbReference>
<feature type="domain" description="Aminoglycoside phosphotransferase" evidence="9">
    <location>
        <begin position="46"/>
        <end position="155"/>
    </location>
</feature>
<evidence type="ECO:0000256" key="8">
    <source>
        <dbReference type="ARBA" id="ARBA00040505"/>
    </source>
</evidence>
<evidence type="ECO:0000256" key="7">
    <source>
        <dbReference type="ARBA" id="ARBA00038873"/>
    </source>
</evidence>
<keyword evidence="4" id="KW-0418">Kinase</keyword>
<keyword evidence="11" id="KW-1185">Reference proteome</keyword>
<dbReference type="InterPro" id="IPR011009">
    <property type="entry name" value="Kinase-like_dom_sf"/>
</dbReference>
<reference evidence="11" key="1">
    <citation type="journal article" date="2019" name="Int. J. Syst. Evol. Microbiol.">
        <title>The Global Catalogue of Microorganisms (GCM) 10K type strain sequencing project: providing services to taxonomists for standard genome sequencing and annotation.</title>
        <authorList>
            <consortium name="The Broad Institute Genomics Platform"/>
            <consortium name="The Broad Institute Genome Sequencing Center for Infectious Disease"/>
            <person name="Wu L."/>
            <person name="Ma J."/>
        </authorList>
    </citation>
    <scope>NUCLEOTIDE SEQUENCE [LARGE SCALE GENOMIC DNA]</scope>
    <source>
        <strain evidence="11">NBRC 113072</strain>
    </source>
</reference>
<evidence type="ECO:0000313" key="11">
    <source>
        <dbReference type="Proteomes" id="UP001157126"/>
    </source>
</evidence>
<dbReference type="EC" id="2.7.1.81" evidence="7"/>
<comment type="function">
    <text evidence="6">Catalyzes the GTP-dependent phosphorylation of 5-hydroxy-L-lysine.</text>
</comment>